<dbReference type="EMBL" id="BLVP01000001">
    <property type="protein sequence ID" value="GFM35801.1"/>
    <property type="molecule type" value="Genomic_DNA"/>
</dbReference>
<keyword evidence="3" id="KW-1185">Reference proteome</keyword>
<feature type="region of interest" description="Disordered" evidence="1">
    <location>
        <begin position="25"/>
        <end position="59"/>
    </location>
</feature>
<evidence type="ECO:0000313" key="2">
    <source>
        <dbReference type="EMBL" id="GFM35801.1"/>
    </source>
</evidence>
<comment type="caution">
    <text evidence="2">The sequence shown here is derived from an EMBL/GenBank/DDBJ whole genome shotgun (WGS) entry which is preliminary data.</text>
</comment>
<sequence length="65" mass="6937">MDIGSMKGGAEGAFNVMEMQRMAQAENQTGVQDQNRLARPEPQAGAKTETPMAVQGLGENLDVMV</sequence>
<proteinExistence type="predicted"/>
<dbReference type="Proteomes" id="UP000503820">
    <property type="component" value="Unassembled WGS sequence"/>
</dbReference>
<accession>A0A7J0BRF5</accession>
<dbReference type="AlphaFoldDB" id="A0A7J0BRF5"/>
<name>A0A7J0BRF5_9BACT</name>
<evidence type="ECO:0000256" key="1">
    <source>
        <dbReference type="SAM" id="MobiDB-lite"/>
    </source>
</evidence>
<protein>
    <submittedName>
        <fullName evidence="2">Uncharacterized protein</fullName>
    </submittedName>
</protein>
<feature type="compositionally biased region" description="Polar residues" evidence="1">
    <location>
        <begin position="25"/>
        <end position="35"/>
    </location>
</feature>
<reference evidence="2 3" key="1">
    <citation type="submission" date="2020-05" db="EMBL/GenBank/DDBJ databases">
        <title>Draft genome sequence of Desulfovibrio psychrotolerans JS1T.</title>
        <authorList>
            <person name="Ueno A."/>
            <person name="Tamazawa S."/>
            <person name="Tamamura S."/>
            <person name="Murakami T."/>
            <person name="Kiyama T."/>
            <person name="Inomata H."/>
            <person name="Amano Y."/>
            <person name="Miyakawa K."/>
            <person name="Tamaki H."/>
            <person name="Naganuma T."/>
            <person name="Kaneko K."/>
        </authorList>
    </citation>
    <scope>NUCLEOTIDE SEQUENCE [LARGE SCALE GENOMIC DNA]</scope>
    <source>
        <strain evidence="2 3">JS1</strain>
    </source>
</reference>
<gene>
    <name evidence="2" type="ORF">DSM19430T_04850</name>
</gene>
<dbReference type="RefSeq" id="WP_174408472.1">
    <property type="nucleotide sequence ID" value="NZ_BLVP01000001.1"/>
</dbReference>
<organism evidence="2 3">
    <name type="scientific">Desulfovibrio psychrotolerans</name>
    <dbReference type="NCBI Taxonomy" id="415242"/>
    <lineage>
        <taxon>Bacteria</taxon>
        <taxon>Pseudomonadati</taxon>
        <taxon>Thermodesulfobacteriota</taxon>
        <taxon>Desulfovibrionia</taxon>
        <taxon>Desulfovibrionales</taxon>
        <taxon>Desulfovibrionaceae</taxon>
        <taxon>Desulfovibrio</taxon>
    </lineage>
</organism>
<evidence type="ECO:0000313" key="3">
    <source>
        <dbReference type="Proteomes" id="UP000503820"/>
    </source>
</evidence>